<evidence type="ECO:0000313" key="3">
    <source>
        <dbReference type="Proteomes" id="UP000316096"/>
    </source>
</evidence>
<accession>A0A543CCF1</accession>
<sequence>MSSPWLEIMYLRYQEAQAECDDAEDAPEDDPKPPPP</sequence>
<feature type="compositionally biased region" description="Acidic residues" evidence="1">
    <location>
        <begin position="18"/>
        <end position="28"/>
    </location>
</feature>
<keyword evidence="3" id="KW-1185">Reference proteome</keyword>
<protein>
    <submittedName>
        <fullName evidence="2">Uncharacterized protein</fullName>
    </submittedName>
</protein>
<comment type="caution">
    <text evidence="2">The sequence shown here is derived from an EMBL/GenBank/DDBJ whole genome shotgun (WGS) entry which is preliminary data.</text>
</comment>
<proteinExistence type="predicted"/>
<organism evidence="2 3">
    <name type="scientific">Actinoallomurus bryophytorum</name>
    <dbReference type="NCBI Taxonomy" id="1490222"/>
    <lineage>
        <taxon>Bacteria</taxon>
        <taxon>Bacillati</taxon>
        <taxon>Actinomycetota</taxon>
        <taxon>Actinomycetes</taxon>
        <taxon>Streptosporangiales</taxon>
        <taxon>Thermomonosporaceae</taxon>
        <taxon>Actinoallomurus</taxon>
    </lineage>
</organism>
<evidence type="ECO:0000313" key="2">
    <source>
        <dbReference type="EMBL" id="TQL94773.1"/>
    </source>
</evidence>
<name>A0A543CCF1_9ACTN</name>
<feature type="region of interest" description="Disordered" evidence="1">
    <location>
        <begin position="16"/>
        <end position="36"/>
    </location>
</feature>
<dbReference type="EMBL" id="VFOZ01000001">
    <property type="protein sequence ID" value="TQL94773.1"/>
    <property type="molecule type" value="Genomic_DNA"/>
</dbReference>
<gene>
    <name evidence="2" type="ORF">FB559_0255</name>
</gene>
<reference evidence="2 3" key="1">
    <citation type="submission" date="2019-06" db="EMBL/GenBank/DDBJ databases">
        <title>Sequencing the genomes of 1000 actinobacteria strains.</title>
        <authorList>
            <person name="Klenk H.-P."/>
        </authorList>
    </citation>
    <scope>NUCLEOTIDE SEQUENCE [LARGE SCALE GENOMIC DNA]</scope>
    <source>
        <strain evidence="2 3">DSM 102200</strain>
    </source>
</reference>
<evidence type="ECO:0000256" key="1">
    <source>
        <dbReference type="SAM" id="MobiDB-lite"/>
    </source>
</evidence>
<dbReference type="AlphaFoldDB" id="A0A543CCF1"/>
<dbReference type="Proteomes" id="UP000316096">
    <property type="component" value="Unassembled WGS sequence"/>
</dbReference>